<keyword evidence="2 5" id="KW-0732">Signal</keyword>
<dbReference type="GO" id="GO:0016020">
    <property type="term" value="C:membrane"/>
    <property type="evidence" value="ECO:0007669"/>
    <property type="project" value="UniProtKB-SubCell"/>
</dbReference>
<evidence type="ECO:0000256" key="3">
    <source>
        <dbReference type="ARBA" id="ARBA00023136"/>
    </source>
</evidence>
<evidence type="ECO:0000256" key="5">
    <source>
        <dbReference type="SAM" id="SignalP"/>
    </source>
</evidence>
<dbReference type="InterPro" id="IPR001775">
    <property type="entry name" value="GspD/PilQ"/>
</dbReference>
<reference evidence="7 8" key="1">
    <citation type="journal article" date="2016" name="Nat. Commun.">
        <title>Thousands of microbial genomes shed light on interconnected biogeochemical processes in an aquifer system.</title>
        <authorList>
            <person name="Anantharaman K."/>
            <person name="Brown C.T."/>
            <person name="Hug L.A."/>
            <person name="Sharon I."/>
            <person name="Castelle C.J."/>
            <person name="Probst A.J."/>
            <person name="Thomas B.C."/>
            <person name="Singh A."/>
            <person name="Wilkins M.J."/>
            <person name="Karaoz U."/>
            <person name="Brodie E.L."/>
            <person name="Williams K.H."/>
            <person name="Hubbard S.S."/>
            <person name="Banfield J.F."/>
        </authorList>
    </citation>
    <scope>NUCLEOTIDE SEQUENCE [LARGE SCALE GENOMIC DNA]</scope>
    <source>
        <strain evidence="8">RIFCSPLOWO2_12_FULL_64_10</strain>
    </source>
</reference>
<dbReference type="GO" id="GO:0009306">
    <property type="term" value="P:protein secretion"/>
    <property type="evidence" value="ECO:0007669"/>
    <property type="project" value="InterPro"/>
</dbReference>
<dbReference type="InterPro" id="IPR004846">
    <property type="entry name" value="T2SS/T3SS_dom"/>
</dbReference>
<dbReference type="GO" id="GO:0015627">
    <property type="term" value="C:type II protein secretion system complex"/>
    <property type="evidence" value="ECO:0007669"/>
    <property type="project" value="TreeGrafter"/>
</dbReference>
<dbReference type="AlphaFoldDB" id="A0A1F6CTD9"/>
<evidence type="ECO:0000256" key="1">
    <source>
        <dbReference type="ARBA" id="ARBA00004370"/>
    </source>
</evidence>
<feature type="chain" id="PRO_5009523626" description="Type II/III secretion system secretin-like domain-containing protein" evidence="5">
    <location>
        <begin position="28"/>
        <end position="834"/>
    </location>
</feature>
<dbReference type="EMBL" id="MFKF01000147">
    <property type="protein sequence ID" value="OGG52281.1"/>
    <property type="molecule type" value="Genomic_DNA"/>
</dbReference>
<keyword evidence="3" id="KW-0472">Membrane</keyword>
<feature type="signal peptide" evidence="5">
    <location>
        <begin position="1"/>
        <end position="27"/>
    </location>
</feature>
<sequence>MFIGKTGRKVFLIWALLCAFQADRAGAQQPQASGQYWQGYQTPGVDLAEETTTLGFSMNSTYRSLRKTSLLLNTLASDIIYTHGYAEQSGGEGFKMPGDKGMMEVRTFSREAQGQRRTVEFGVTQRPAGGFRIYVYGEGGAANAPPAPNPDLYAVQTKLRSLLTAVPQPPQGTVDLKAVRYETIRLSYVHADRVMALLKALGYSTVEYQQLQGETIYDKVYSPVAAPDRKLPVVIKLIDPAKTSLQDAAPAGSAATPPTYGAAAGSAVPDIGGAFLHQLTGGDPMQRLLIAYDEDDPESLDGLLRLIREQIDVPSRQVVIEALVIEVNTDRLRELGIDYDGFQKEWGTTFGFADVQGGTRPFTFSFDNRFKESASPEYFKTSLKAMLERGEAEVLSSPSVLVLNDRQARIQVGQQVPVKETTTTQYQSTVSAKYFQVGIVLNLRPRISEDEMQVTMQVETIISALSSPRTDPPGVDSRQVQTFVRVANNTPFIIGGLISQDKSEKSQGIPFLSQIPLLGAPFQKQIVSQKKREVIVVLTPHIIPEDLQTSSSFLVPKDSDRFDSFDNQLFQSSYRIRTTDVFDLTFLRESSVLKDLIEQMNAKGLADPTIKQSPLIASLLKGQVPGEEIMVRRMLWELVRKLRNWEIVDLPRILFFKKEGEGRFNIAWLEKQLIAMRDRKKNTLVLVYNAEEKSTPEHPFVQPTATVIEEDLPDETGFRRPRYEELLHRYNDRDAAGKPLHWTIALRQDSDVTMLKQCLILKHLIEMNTPSGLNLASFHVGRQLLFPTREALERRFHIADRQAAQLFYQVQFYYPAFEQEFNHQTKLILEALRK</sequence>
<proteinExistence type="inferred from homology"/>
<evidence type="ECO:0000313" key="8">
    <source>
        <dbReference type="Proteomes" id="UP000178606"/>
    </source>
</evidence>
<accession>A0A1F6CTD9</accession>
<comment type="caution">
    <text evidence="7">The sequence shown here is derived from an EMBL/GenBank/DDBJ whole genome shotgun (WGS) entry which is preliminary data.</text>
</comment>
<dbReference type="PANTHER" id="PTHR30332:SF24">
    <property type="entry name" value="SECRETIN GSPD-RELATED"/>
    <property type="match status" value="1"/>
</dbReference>
<evidence type="ECO:0000313" key="7">
    <source>
        <dbReference type="EMBL" id="OGG52281.1"/>
    </source>
</evidence>
<protein>
    <recommendedName>
        <fullName evidence="6">Type II/III secretion system secretin-like domain-containing protein</fullName>
    </recommendedName>
</protein>
<organism evidence="7 8">
    <name type="scientific">Handelsmanbacteria sp. (strain RIFCSPLOWO2_12_FULL_64_10)</name>
    <dbReference type="NCBI Taxonomy" id="1817868"/>
    <lineage>
        <taxon>Bacteria</taxon>
        <taxon>Candidatus Handelsmaniibacteriota</taxon>
    </lineage>
</organism>
<feature type="domain" description="Type II/III secretion system secretin-like" evidence="6">
    <location>
        <begin position="387"/>
        <end position="543"/>
    </location>
</feature>
<dbReference type="Pfam" id="PF00263">
    <property type="entry name" value="Secretin"/>
    <property type="match status" value="1"/>
</dbReference>
<comment type="similarity">
    <text evidence="4">Belongs to the bacterial secretin family.</text>
</comment>
<dbReference type="InterPro" id="IPR050810">
    <property type="entry name" value="Bact_Secretion_Sys_Channel"/>
</dbReference>
<comment type="subcellular location">
    <subcellularLocation>
        <location evidence="1">Membrane</location>
    </subcellularLocation>
</comment>
<dbReference type="PANTHER" id="PTHR30332">
    <property type="entry name" value="PROBABLE GENERAL SECRETION PATHWAY PROTEIN D"/>
    <property type="match status" value="1"/>
</dbReference>
<name>A0A1F6CTD9_HANXR</name>
<gene>
    <name evidence="7" type="ORF">A3F84_16450</name>
</gene>
<evidence type="ECO:0000259" key="6">
    <source>
        <dbReference type="Pfam" id="PF00263"/>
    </source>
</evidence>
<dbReference type="Proteomes" id="UP000178606">
    <property type="component" value="Unassembled WGS sequence"/>
</dbReference>
<evidence type="ECO:0000256" key="4">
    <source>
        <dbReference type="RuleBase" id="RU004003"/>
    </source>
</evidence>
<dbReference type="PRINTS" id="PR00811">
    <property type="entry name" value="BCTERIALGSPD"/>
</dbReference>
<evidence type="ECO:0000256" key="2">
    <source>
        <dbReference type="ARBA" id="ARBA00022729"/>
    </source>
</evidence>